<dbReference type="GO" id="GO:0004345">
    <property type="term" value="F:glucose-6-phosphate dehydrogenase activity"/>
    <property type="evidence" value="ECO:0007669"/>
    <property type="project" value="UniProtKB-EC"/>
</dbReference>
<evidence type="ECO:0000313" key="9">
    <source>
        <dbReference type="Proteomes" id="UP000272942"/>
    </source>
</evidence>
<proteinExistence type="predicted"/>
<dbReference type="PANTHER" id="PTHR23429">
    <property type="entry name" value="GLUCOSE-6-PHOSPHATE 1-DEHYDROGENASE G6PD"/>
    <property type="match status" value="1"/>
</dbReference>
<dbReference type="EMBL" id="UZAN01061493">
    <property type="protein sequence ID" value="VDP92971.1"/>
    <property type="molecule type" value="Genomic_DNA"/>
</dbReference>
<dbReference type="GO" id="GO:0050661">
    <property type="term" value="F:NADP binding"/>
    <property type="evidence" value="ECO:0007669"/>
    <property type="project" value="InterPro"/>
</dbReference>
<keyword evidence="9" id="KW-1185">Reference proteome</keyword>
<evidence type="ECO:0000256" key="1">
    <source>
        <dbReference type="ARBA" id="ARBA00004959"/>
    </source>
</evidence>
<evidence type="ECO:0000313" key="8">
    <source>
        <dbReference type="EMBL" id="VDP92971.1"/>
    </source>
</evidence>
<keyword evidence="4" id="KW-0560">Oxidoreductase</keyword>
<name>A0A183B914_9TREM</name>
<dbReference type="SUPFAM" id="SSF55347">
    <property type="entry name" value="Glyceraldehyde-3-phosphate dehydrogenase-like, C-terminal domain"/>
    <property type="match status" value="1"/>
</dbReference>
<evidence type="ECO:0000256" key="2">
    <source>
        <dbReference type="ARBA" id="ARBA00013019"/>
    </source>
</evidence>
<accession>A0A183B914</accession>
<protein>
    <recommendedName>
        <fullName evidence="2">glucose-6-phosphate dehydrogenase (NADP(+))</fullName>
        <ecNumber evidence="2">1.1.1.49</ecNumber>
    </recommendedName>
</protein>
<dbReference type="OrthoDB" id="60984at2759"/>
<sequence length="182" mass="21025">MVLHINNNRWKGVPFILRAGKALNEHKAEIRIQFKDLGTSLFEPGSVKRNELVIRVQPNEAVYVKLNTKTPGMRFVTEETELDLTYSTRYQHIQLPDAYERLILDVFCGSQTNFVRNDELREAWRILTPVLERLERDRVKPIPYPFGSRDGPAEANKLRERAGYQYSGTYKWPLASNSSATA</sequence>
<evidence type="ECO:0000256" key="5">
    <source>
        <dbReference type="ARBA" id="ARBA00023277"/>
    </source>
</evidence>
<evidence type="ECO:0000256" key="6">
    <source>
        <dbReference type="ARBA" id="ARBA00047696"/>
    </source>
</evidence>
<dbReference type="InterPro" id="IPR001282">
    <property type="entry name" value="G6P_DH"/>
</dbReference>
<dbReference type="GO" id="GO:0005829">
    <property type="term" value="C:cytosol"/>
    <property type="evidence" value="ECO:0007669"/>
    <property type="project" value="TreeGrafter"/>
</dbReference>
<dbReference type="AlphaFoldDB" id="A0A183B914"/>
<comment type="catalytic activity">
    <reaction evidence="6">
        <text>D-glucose 6-phosphate + NADP(+) = 6-phospho-D-glucono-1,5-lactone + NADPH + H(+)</text>
        <dbReference type="Rhea" id="RHEA:15841"/>
        <dbReference type="ChEBI" id="CHEBI:15378"/>
        <dbReference type="ChEBI" id="CHEBI:57783"/>
        <dbReference type="ChEBI" id="CHEBI:57955"/>
        <dbReference type="ChEBI" id="CHEBI:58349"/>
        <dbReference type="ChEBI" id="CHEBI:61548"/>
        <dbReference type="EC" id="1.1.1.49"/>
    </reaction>
    <physiologicalReaction direction="left-to-right" evidence="6">
        <dbReference type="Rhea" id="RHEA:15842"/>
    </physiologicalReaction>
</comment>
<dbReference type="GO" id="GO:0006006">
    <property type="term" value="P:glucose metabolic process"/>
    <property type="evidence" value="ECO:0007669"/>
    <property type="project" value="InterPro"/>
</dbReference>
<dbReference type="PANTHER" id="PTHR23429:SF0">
    <property type="entry name" value="GLUCOSE-6-PHOSPHATE 1-DEHYDROGENASE"/>
    <property type="match status" value="1"/>
</dbReference>
<comment type="pathway">
    <text evidence="1">Carbohydrate degradation; pentose phosphate pathway.</text>
</comment>
<feature type="domain" description="Glucose-6-phosphate dehydrogenase C-terminal" evidence="7">
    <location>
        <begin position="2"/>
        <end position="166"/>
    </location>
</feature>
<reference evidence="10" key="1">
    <citation type="submission" date="2016-06" db="UniProtKB">
        <authorList>
            <consortium name="WormBaseParasite"/>
        </authorList>
    </citation>
    <scope>IDENTIFICATION</scope>
</reference>
<gene>
    <name evidence="8" type="ORF">ECPE_LOCUS15699</name>
</gene>
<reference evidence="8 9" key="2">
    <citation type="submission" date="2018-11" db="EMBL/GenBank/DDBJ databases">
        <authorList>
            <consortium name="Pathogen Informatics"/>
        </authorList>
    </citation>
    <scope>NUCLEOTIDE SEQUENCE [LARGE SCALE GENOMIC DNA]</scope>
    <source>
        <strain evidence="8 9">Egypt</strain>
    </source>
</reference>
<dbReference type="WBParaSite" id="ECPE_0001573901-mRNA-1">
    <property type="protein sequence ID" value="ECPE_0001573901-mRNA-1"/>
    <property type="gene ID" value="ECPE_0001573901"/>
</dbReference>
<evidence type="ECO:0000256" key="4">
    <source>
        <dbReference type="ARBA" id="ARBA00023002"/>
    </source>
</evidence>
<evidence type="ECO:0000256" key="3">
    <source>
        <dbReference type="ARBA" id="ARBA00022857"/>
    </source>
</evidence>
<evidence type="ECO:0000259" key="7">
    <source>
        <dbReference type="Pfam" id="PF02781"/>
    </source>
</evidence>
<dbReference type="EC" id="1.1.1.49" evidence="2"/>
<evidence type="ECO:0000313" key="10">
    <source>
        <dbReference type="WBParaSite" id="ECPE_0001573901-mRNA-1"/>
    </source>
</evidence>
<dbReference type="Gene3D" id="3.30.360.10">
    <property type="entry name" value="Dihydrodipicolinate Reductase, domain 2"/>
    <property type="match status" value="1"/>
</dbReference>
<organism evidence="10">
    <name type="scientific">Echinostoma caproni</name>
    <dbReference type="NCBI Taxonomy" id="27848"/>
    <lineage>
        <taxon>Eukaryota</taxon>
        <taxon>Metazoa</taxon>
        <taxon>Spiralia</taxon>
        <taxon>Lophotrochozoa</taxon>
        <taxon>Platyhelminthes</taxon>
        <taxon>Trematoda</taxon>
        <taxon>Digenea</taxon>
        <taxon>Plagiorchiida</taxon>
        <taxon>Echinostomata</taxon>
        <taxon>Echinostomatoidea</taxon>
        <taxon>Echinostomatidae</taxon>
        <taxon>Echinostoma</taxon>
    </lineage>
</organism>
<dbReference type="Pfam" id="PF02781">
    <property type="entry name" value="G6PD_C"/>
    <property type="match status" value="1"/>
</dbReference>
<dbReference type="GO" id="GO:0009051">
    <property type="term" value="P:pentose-phosphate shunt, oxidative branch"/>
    <property type="evidence" value="ECO:0007669"/>
    <property type="project" value="TreeGrafter"/>
</dbReference>
<dbReference type="InterPro" id="IPR022675">
    <property type="entry name" value="G6P_DH_C"/>
</dbReference>
<dbReference type="Proteomes" id="UP000272942">
    <property type="component" value="Unassembled WGS sequence"/>
</dbReference>
<keyword evidence="3" id="KW-0521">NADP</keyword>
<keyword evidence="5" id="KW-0119">Carbohydrate metabolism</keyword>